<accession>A0ACB9Z2I9</accession>
<gene>
    <name evidence="1" type="ORF">F4820DRAFT_291305</name>
</gene>
<dbReference type="EMBL" id="MU393470">
    <property type="protein sequence ID" value="KAI4865532.1"/>
    <property type="molecule type" value="Genomic_DNA"/>
</dbReference>
<proteinExistence type="predicted"/>
<dbReference type="Proteomes" id="UP001497700">
    <property type="component" value="Unassembled WGS sequence"/>
</dbReference>
<name>A0ACB9Z2I9_9PEZI</name>
<reference evidence="1 2" key="1">
    <citation type="journal article" date="2022" name="New Phytol.">
        <title>Ecological generalism drives hyperdiversity of secondary metabolite gene clusters in xylarialean endophytes.</title>
        <authorList>
            <person name="Franco M.E.E."/>
            <person name="Wisecaver J.H."/>
            <person name="Arnold A.E."/>
            <person name="Ju Y.M."/>
            <person name="Slot J.C."/>
            <person name="Ahrendt S."/>
            <person name="Moore L.P."/>
            <person name="Eastman K.E."/>
            <person name="Scott K."/>
            <person name="Konkel Z."/>
            <person name="Mondo S.J."/>
            <person name="Kuo A."/>
            <person name="Hayes R.D."/>
            <person name="Haridas S."/>
            <person name="Andreopoulos B."/>
            <person name="Riley R."/>
            <person name="LaButti K."/>
            <person name="Pangilinan J."/>
            <person name="Lipzen A."/>
            <person name="Amirebrahimi M."/>
            <person name="Yan J."/>
            <person name="Adam C."/>
            <person name="Keymanesh K."/>
            <person name="Ng V."/>
            <person name="Louie K."/>
            <person name="Northen T."/>
            <person name="Drula E."/>
            <person name="Henrissat B."/>
            <person name="Hsieh H.M."/>
            <person name="Youens-Clark K."/>
            <person name="Lutzoni F."/>
            <person name="Miadlikowska J."/>
            <person name="Eastwood D.C."/>
            <person name="Hamelin R.C."/>
            <person name="Grigoriev I.V."/>
            <person name="U'Ren J.M."/>
        </authorList>
    </citation>
    <scope>NUCLEOTIDE SEQUENCE [LARGE SCALE GENOMIC DNA]</scope>
    <source>
        <strain evidence="1 2">CBS 119005</strain>
    </source>
</reference>
<sequence length="587" mass="66014">MLSTTEIRVLDLLPREPHEHEQGEQAHIRCRTRVVPISSDADYETVSYVWGDPSNTSLIEVDGKNVAITKNLEAALRRIRLLETRTLWIDQICINQDDNIEKANQIPLMRQIYSKTKQCLLWFGEIRSDIQLSDASSALDVIHFLNDFNEDSPVDIGVSYSSISEQTLPNIMKALRSIALLENPWWHRVWTLQEAILPSKASMLWGPLTISWETILDAGQNYVSQPVPEMFWPYIDILNRLFGQTNGLIHSKNGSEGPLYSAYRWSFRGATNPLDKIYGILGLFPSGTLPRSECVDYQLQPASLFAMATADLIENTKSLHPISLVYATGVPENTPNIPSWACDFAVGGGQHQLAVDGDGASWYLIHAYYQYRACGNKEIDWELFRFDPNYNTLTLSGYMVDEVTITGTKLQSDVPGTTGVSYQSAISYINDWYRTAEEFYQGREYPQDSTGPENWSDSFWRGLLGGTIINYEFIPEREAQQEDIALAKEFVRTGQKDEEVCYSIFANMCHRIMFITKTGLLGFGANDMAIGDQVWVLDGGNWPFILRPSSGSPVPGSHHWVGSSYVHGIMGGEAATETHKSKSVCLI</sequence>
<evidence type="ECO:0000313" key="1">
    <source>
        <dbReference type="EMBL" id="KAI4865532.1"/>
    </source>
</evidence>
<protein>
    <submittedName>
        <fullName evidence="1">Heterokaryon incompatibility protein-domain-containing protein</fullName>
    </submittedName>
</protein>
<comment type="caution">
    <text evidence="1">The sequence shown here is derived from an EMBL/GenBank/DDBJ whole genome shotgun (WGS) entry which is preliminary data.</text>
</comment>
<keyword evidence="2" id="KW-1185">Reference proteome</keyword>
<organism evidence="1 2">
    <name type="scientific">Hypoxylon rubiginosum</name>
    <dbReference type="NCBI Taxonomy" id="110542"/>
    <lineage>
        <taxon>Eukaryota</taxon>
        <taxon>Fungi</taxon>
        <taxon>Dikarya</taxon>
        <taxon>Ascomycota</taxon>
        <taxon>Pezizomycotina</taxon>
        <taxon>Sordariomycetes</taxon>
        <taxon>Xylariomycetidae</taxon>
        <taxon>Xylariales</taxon>
        <taxon>Hypoxylaceae</taxon>
        <taxon>Hypoxylon</taxon>
    </lineage>
</organism>
<evidence type="ECO:0000313" key="2">
    <source>
        <dbReference type="Proteomes" id="UP001497700"/>
    </source>
</evidence>